<protein>
    <submittedName>
        <fullName evidence="1">Uncharacterized protein</fullName>
    </submittedName>
</protein>
<dbReference type="AlphaFoldDB" id="A0A9P0IMA3"/>
<evidence type="ECO:0000313" key="1">
    <source>
        <dbReference type="EMBL" id="CAH1647588.1"/>
    </source>
</evidence>
<keyword evidence="2" id="KW-1185">Reference proteome</keyword>
<dbReference type="Proteomes" id="UP001153321">
    <property type="component" value="Chromosome Z"/>
</dbReference>
<sequence length="112" mass="13451">MRPTFPTDYSEKNCRNKLLHSAMKTVHHYIRNYLKKFQSKLHCAIFKKQYWFYYATLEHGTLRRTFLLLLFLRICNINRSSILMTVAEQPYFEHRFTSYGFPHGSTCGVMCI</sequence>
<organism evidence="1 2">
    <name type="scientific">Spodoptera littoralis</name>
    <name type="common">Egyptian cotton leafworm</name>
    <dbReference type="NCBI Taxonomy" id="7109"/>
    <lineage>
        <taxon>Eukaryota</taxon>
        <taxon>Metazoa</taxon>
        <taxon>Ecdysozoa</taxon>
        <taxon>Arthropoda</taxon>
        <taxon>Hexapoda</taxon>
        <taxon>Insecta</taxon>
        <taxon>Pterygota</taxon>
        <taxon>Neoptera</taxon>
        <taxon>Endopterygota</taxon>
        <taxon>Lepidoptera</taxon>
        <taxon>Glossata</taxon>
        <taxon>Ditrysia</taxon>
        <taxon>Noctuoidea</taxon>
        <taxon>Noctuidae</taxon>
        <taxon>Amphipyrinae</taxon>
        <taxon>Spodoptera</taxon>
    </lineage>
</organism>
<reference evidence="1" key="1">
    <citation type="submission" date="2022-02" db="EMBL/GenBank/DDBJ databases">
        <authorList>
            <person name="King R."/>
        </authorList>
    </citation>
    <scope>NUCLEOTIDE SEQUENCE</scope>
</reference>
<gene>
    <name evidence="1" type="ORF">SPLIT_LOCUS12939</name>
</gene>
<name>A0A9P0IMA3_SPOLI</name>
<proteinExistence type="predicted"/>
<dbReference type="EMBL" id="LR824562">
    <property type="protein sequence ID" value="CAH1647588.1"/>
    <property type="molecule type" value="Genomic_DNA"/>
</dbReference>
<evidence type="ECO:0000313" key="2">
    <source>
        <dbReference type="Proteomes" id="UP001153321"/>
    </source>
</evidence>
<accession>A0A9P0IMA3</accession>